<dbReference type="Proteomes" id="UP000033434">
    <property type="component" value="Unassembled WGS sequence"/>
</dbReference>
<evidence type="ECO:0000313" key="2">
    <source>
        <dbReference type="Proteomes" id="UP000033434"/>
    </source>
</evidence>
<dbReference type="PATRIC" id="fig|1129367.4.peg.4400"/>
<dbReference type="EMBL" id="AUXW01000177">
    <property type="protein sequence ID" value="KKE81745.1"/>
    <property type="molecule type" value="Genomic_DNA"/>
</dbReference>
<accession>A0A0F6A6E4</accession>
<dbReference type="RefSeq" id="WP_155401411.1">
    <property type="nucleotide sequence ID" value="NZ_AUXW01000177.1"/>
</dbReference>
<gene>
    <name evidence="1" type="ORF">N479_21180</name>
</gene>
<organism evidence="1 2">
    <name type="scientific">Pseudoalteromonas luteoviolacea S4054</name>
    <dbReference type="NCBI Taxonomy" id="1129367"/>
    <lineage>
        <taxon>Bacteria</taxon>
        <taxon>Pseudomonadati</taxon>
        <taxon>Pseudomonadota</taxon>
        <taxon>Gammaproteobacteria</taxon>
        <taxon>Alteromonadales</taxon>
        <taxon>Pseudoalteromonadaceae</taxon>
        <taxon>Pseudoalteromonas</taxon>
    </lineage>
</organism>
<comment type="caution">
    <text evidence="1">The sequence shown here is derived from an EMBL/GenBank/DDBJ whole genome shotgun (WGS) entry which is preliminary data.</text>
</comment>
<reference evidence="1 2" key="1">
    <citation type="journal article" date="2015" name="BMC Genomics">
        <title>Genome mining reveals unlocked bioactive potential of marine Gram-negative bacteria.</title>
        <authorList>
            <person name="Machado H."/>
            <person name="Sonnenschein E.C."/>
            <person name="Melchiorsen J."/>
            <person name="Gram L."/>
        </authorList>
    </citation>
    <scope>NUCLEOTIDE SEQUENCE [LARGE SCALE GENOMIC DNA]</scope>
    <source>
        <strain evidence="1 2">S4054</strain>
    </source>
</reference>
<name>A0A0F6A6E4_9GAMM</name>
<dbReference type="AlphaFoldDB" id="A0A0F6A6E4"/>
<sequence length="52" mass="5737">MKLKVTKKPLKKLSYDSLPLDKKLTPLVGGAGLSNGPTQECETYYHCDSEIP</sequence>
<proteinExistence type="predicted"/>
<protein>
    <submittedName>
        <fullName evidence="1">Uncharacterized protein</fullName>
    </submittedName>
</protein>
<evidence type="ECO:0000313" key="1">
    <source>
        <dbReference type="EMBL" id="KKE81745.1"/>
    </source>
</evidence>